<feature type="transmembrane region" description="Helical" evidence="1">
    <location>
        <begin position="15"/>
        <end position="35"/>
    </location>
</feature>
<keyword evidence="1" id="KW-0472">Membrane</keyword>
<name>A0ABT2CRZ1_9BURK</name>
<keyword evidence="1" id="KW-0812">Transmembrane</keyword>
<keyword evidence="3" id="KW-1185">Reference proteome</keyword>
<keyword evidence="1" id="KW-1133">Transmembrane helix</keyword>
<protein>
    <submittedName>
        <fullName evidence="2">DUF4845 domain-containing protein</fullName>
    </submittedName>
</protein>
<accession>A0ABT2CRZ1</accession>
<dbReference type="InterPro" id="IPR032314">
    <property type="entry name" value="DUF4845"/>
</dbReference>
<evidence type="ECO:0000313" key="3">
    <source>
        <dbReference type="Proteomes" id="UP001204621"/>
    </source>
</evidence>
<proteinExistence type="predicted"/>
<evidence type="ECO:0000256" key="1">
    <source>
        <dbReference type="SAM" id="Phobius"/>
    </source>
</evidence>
<sequence length="136" mass="14584">MQGRKQYFFNAERGFSLSGLIFVLAILGVLLIFAAKVFPTYMEYRAVQDGIARAKATGGSVAEMQRSFDKAAEINSINSINGHDLVITKENGEQEISFAYEKRIPLAGNVSLLINYAGTTDKTGAVAAQTAASAGQ</sequence>
<dbReference type="Pfam" id="PF16137">
    <property type="entry name" value="DUF4845"/>
    <property type="match status" value="1"/>
</dbReference>
<dbReference type="RefSeq" id="WP_258809924.1">
    <property type="nucleotide sequence ID" value="NZ_JANUGU010000001.1"/>
</dbReference>
<organism evidence="2 3">
    <name type="scientific">Massilia terrae</name>
    <dbReference type="NCBI Taxonomy" id="1811224"/>
    <lineage>
        <taxon>Bacteria</taxon>
        <taxon>Pseudomonadati</taxon>
        <taxon>Pseudomonadota</taxon>
        <taxon>Betaproteobacteria</taxon>
        <taxon>Burkholderiales</taxon>
        <taxon>Oxalobacteraceae</taxon>
        <taxon>Telluria group</taxon>
        <taxon>Massilia</taxon>
    </lineage>
</organism>
<comment type="caution">
    <text evidence="2">The sequence shown here is derived from an EMBL/GenBank/DDBJ whole genome shotgun (WGS) entry which is preliminary data.</text>
</comment>
<dbReference type="EMBL" id="JANUGU010000001">
    <property type="protein sequence ID" value="MCS0656745.1"/>
    <property type="molecule type" value="Genomic_DNA"/>
</dbReference>
<gene>
    <name evidence="2" type="ORF">NX778_01535</name>
</gene>
<reference evidence="2 3" key="1">
    <citation type="submission" date="2022-08" db="EMBL/GenBank/DDBJ databases">
        <title>Reclassification of Massilia species as members of the genera Telluria, Duganella, Pseudoduganella, Mokoshia gen. nov. and Zemynaea gen. nov. using orthogonal and non-orthogonal genome-based approaches.</title>
        <authorList>
            <person name="Bowman J.P."/>
        </authorList>
    </citation>
    <scope>NUCLEOTIDE SEQUENCE [LARGE SCALE GENOMIC DNA]</scope>
    <source>
        <strain evidence="2 3">JCM 31606</strain>
    </source>
</reference>
<dbReference type="Proteomes" id="UP001204621">
    <property type="component" value="Unassembled WGS sequence"/>
</dbReference>
<evidence type="ECO:0000313" key="2">
    <source>
        <dbReference type="EMBL" id="MCS0656745.1"/>
    </source>
</evidence>